<dbReference type="AlphaFoldDB" id="A0AAN7WW72"/>
<reference evidence="1 2" key="2">
    <citation type="journal article" date="2023" name="Mol. Biol. Evol.">
        <title>Genomics of Secondarily Temperate Adaptation in the Only Non-Antarctic Icefish.</title>
        <authorList>
            <person name="Rivera-Colon A.G."/>
            <person name="Rayamajhi N."/>
            <person name="Minhas B.F."/>
            <person name="Madrigal G."/>
            <person name="Bilyk K.T."/>
            <person name="Yoon V."/>
            <person name="Hune M."/>
            <person name="Gregory S."/>
            <person name="Cheng C.H.C."/>
            <person name="Catchen J.M."/>
        </authorList>
    </citation>
    <scope>NUCLEOTIDE SEQUENCE [LARGE SCALE GENOMIC DNA]</scope>
    <source>
        <strain evidence="1">JMC-PN-2008</strain>
    </source>
</reference>
<comment type="caution">
    <text evidence="1">The sequence shown here is derived from an EMBL/GenBank/DDBJ whole genome shotgun (WGS) entry which is preliminary data.</text>
</comment>
<organism evidence="1 2">
    <name type="scientific">Eleginops maclovinus</name>
    <name type="common">Patagonian blennie</name>
    <name type="synonym">Eleginus maclovinus</name>
    <dbReference type="NCBI Taxonomy" id="56733"/>
    <lineage>
        <taxon>Eukaryota</taxon>
        <taxon>Metazoa</taxon>
        <taxon>Chordata</taxon>
        <taxon>Craniata</taxon>
        <taxon>Vertebrata</taxon>
        <taxon>Euteleostomi</taxon>
        <taxon>Actinopterygii</taxon>
        <taxon>Neopterygii</taxon>
        <taxon>Teleostei</taxon>
        <taxon>Neoteleostei</taxon>
        <taxon>Acanthomorphata</taxon>
        <taxon>Eupercaria</taxon>
        <taxon>Perciformes</taxon>
        <taxon>Notothenioidei</taxon>
        <taxon>Eleginopidae</taxon>
        <taxon>Eleginops</taxon>
    </lineage>
</organism>
<name>A0AAN7WW72_ELEMC</name>
<accession>A0AAN7WW72</accession>
<keyword evidence="2" id="KW-1185">Reference proteome</keyword>
<evidence type="ECO:0000313" key="1">
    <source>
        <dbReference type="EMBL" id="KAK5849892.1"/>
    </source>
</evidence>
<dbReference type="EMBL" id="JAUZQC010000023">
    <property type="protein sequence ID" value="KAK5849892.1"/>
    <property type="molecule type" value="Genomic_DNA"/>
</dbReference>
<protein>
    <submittedName>
        <fullName evidence="1">Uncharacterized protein</fullName>
    </submittedName>
</protein>
<gene>
    <name evidence="1" type="ORF">PBY51_014190</name>
</gene>
<evidence type="ECO:0000313" key="2">
    <source>
        <dbReference type="Proteomes" id="UP001346869"/>
    </source>
</evidence>
<proteinExistence type="predicted"/>
<reference evidence="1 2" key="1">
    <citation type="journal article" date="2023" name="Genes (Basel)">
        <title>Chromosome-Level Genome Assembly and Circadian Gene Repertoire of the Patagonia Blennie Eleginops maclovinus-The Closest Ancestral Proxy of Antarctic Cryonotothenioids.</title>
        <authorList>
            <person name="Cheng C.C."/>
            <person name="Rivera-Colon A.G."/>
            <person name="Minhas B.F."/>
            <person name="Wilson L."/>
            <person name="Rayamajhi N."/>
            <person name="Vargas-Chacoff L."/>
            <person name="Catchen J.M."/>
        </authorList>
    </citation>
    <scope>NUCLEOTIDE SEQUENCE [LARGE SCALE GENOMIC DNA]</scope>
    <source>
        <strain evidence="1">JMC-PN-2008</strain>
    </source>
</reference>
<sequence>MKPSFGGWHHRRPARLFNCAPRITQRSAALAARITLPAGGEFAPCPDIYDVKADRGKSGRRSPRSGKGWCPTHLIQRLDTLCRDTVCSFSHLASCCSS</sequence>
<dbReference type="Proteomes" id="UP001346869">
    <property type="component" value="Unassembled WGS sequence"/>
</dbReference>